<dbReference type="PANTHER" id="PTHR45772">
    <property type="entry name" value="CONSERVED COMPONENT OF ABC TRANSPORTER FOR NATURAL AMINO ACIDS-RELATED"/>
    <property type="match status" value="1"/>
</dbReference>
<dbReference type="PANTHER" id="PTHR45772:SF7">
    <property type="entry name" value="AMINO ACID ABC TRANSPORTER ATP-BINDING PROTEIN"/>
    <property type="match status" value="1"/>
</dbReference>
<dbReference type="SMART" id="SM00382">
    <property type="entry name" value="AAA"/>
    <property type="match status" value="1"/>
</dbReference>
<dbReference type="EMBL" id="CP097463">
    <property type="protein sequence ID" value="WAX56337.1"/>
    <property type="molecule type" value="Genomic_DNA"/>
</dbReference>
<dbReference type="InterPro" id="IPR003593">
    <property type="entry name" value="AAA+_ATPase"/>
</dbReference>
<evidence type="ECO:0000256" key="3">
    <source>
        <dbReference type="ARBA" id="ARBA00022840"/>
    </source>
</evidence>
<keyword evidence="6" id="KW-1185">Reference proteome</keyword>
<dbReference type="RefSeq" id="WP_269442869.1">
    <property type="nucleotide sequence ID" value="NZ_CP097463.1"/>
</dbReference>
<sequence>MTNLTKAGEVLLSATGLRKRYGGVVAVDDVTVEVRAGEVLGLVGPNGAGKTTLVDLITGAQVSDAGTIRVGDRTLPAGAAARAASGLARTFQHPQLAMDLSVRDNIALGFIAARHRSVAALIGGAVHGVIQPRHRADDELVARLAAEVHLSDLDRLAGDLTLGEQRLVEVARALGADPRVLLLDEPFAGADGSGVGGISEVIAILKRRDHGVILVDHNVDLVAGLADRVLLLDLGRVVFEGSPRDCMQSQEMQQVYFGTATAKAPA</sequence>
<proteinExistence type="predicted"/>
<evidence type="ECO:0000259" key="4">
    <source>
        <dbReference type="PROSITE" id="PS50893"/>
    </source>
</evidence>
<evidence type="ECO:0000256" key="1">
    <source>
        <dbReference type="ARBA" id="ARBA00022448"/>
    </source>
</evidence>
<keyword evidence="3 5" id="KW-0067">ATP-binding</keyword>
<dbReference type="InterPro" id="IPR051120">
    <property type="entry name" value="ABC_AA/LPS_Transport"/>
</dbReference>
<evidence type="ECO:0000313" key="5">
    <source>
        <dbReference type="EMBL" id="WAX56337.1"/>
    </source>
</evidence>
<name>A0ABY7JUV8_9ACTN</name>
<dbReference type="SUPFAM" id="SSF52540">
    <property type="entry name" value="P-loop containing nucleoside triphosphate hydrolases"/>
    <property type="match status" value="1"/>
</dbReference>
<evidence type="ECO:0000313" key="6">
    <source>
        <dbReference type="Proteomes" id="UP001164693"/>
    </source>
</evidence>
<dbReference type="GO" id="GO:0005524">
    <property type="term" value="F:ATP binding"/>
    <property type="evidence" value="ECO:0007669"/>
    <property type="project" value="UniProtKB-KW"/>
</dbReference>
<dbReference type="Pfam" id="PF00005">
    <property type="entry name" value="ABC_tran"/>
    <property type="match status" value="1"/>
</dbReference>
<dbReference type="PROSITE" id="PS50893">
    <property type="entry name" value="ABC_TRANSPORTER_2"/>
    <property type="match status" value="1"/>
</dbReference>
<keyword evidence="1" id="KW-0813">Transport</keyword>
<dbReference type="Gene3D" id="3.40.50.300">
    <property type="entry name" value="P-loop containing nucleotide triphosphate hydrolases"/>
    <property type="match status" value="1"/>
</dbReference>
<protein>
    <submittedName>
        <fullName evidence="5">ATP-binding cassette domain-containing protein</fullName>
    </submittedName>
</protein>
<feature type="domain" description="ABC transporter" evidence="4">
    <location>
        <begin position="12"/>
        <end position="259"/>
    </location>
</feature>
<dbReference type="Proteomes" id="UP001164693">
    <property type="component" value="Chromosome"/>
</dbReference>
<evidence type="ECO:0000256" key="2">
    <source>
        <dbReference type="ARBA" id="ARBA00022741"/>
    </source>
</evidence>
<reference evidence="5" key="1">
    <citation type="submission" date="2022-05" db="EMBL/GenBank/DDBJ databases">
        <title>Jatrophihabitans sp. SB3-54 whole genome sequence.</title>
        <authorList>
            <person name="Suh M.K."/>
            <person name="Eom M.K."/>
            <person name="Kim J.S."/>
            <person name="Kim H.S."/>
            <person name="Do H.E."/>
            <person name="Shin Y.K."/>
            <person name="Lee J.-S."/>
        </authorList>
    </citation>
    <scope>NUCLEOTIDE SEQUENCE</scope>
    <source>
        <strain evidence="5">SB3-54</strain>
    </source>
</reference>
<accession>A0ABY7JUV8</accession>
<organism evidence="5 6">
    <name type="scientific">Jatrophihabitans cynanchi</name>
    <dbReference type="NCBI Taxonomy" id="2944128"/>
    <lineage>
        <taxon>Bacteria</taxon>
        <taxon>Bacillati</taxon>
        <taxon>Actinomycetota</taxon>
        <taxon>Actinomycetes</taxon>
        <taxon>Jatrophihabitantales</taxon>
        <taxon>Jatrophihabitantaceae</taxon>
        <taxon>Jatrophihabitans</taxon>
    </lineage>
</organism>
<dbReference type="InterPro" id="IPR027417">
    <property type="entry name" value="P-loop_NTPase"/>
</dbReference>
<dbReference type="InterPro" id="IPR003439">
    <property type="entry name" value="ABC_transporter-like_ATP-bd"/>
</dbReference>
<keyword evidence="2" id="KW-0547">Nucleotide-binding</keyword>
<gene>
    <name evidence="5" type="ORF">M6B22_17610</name>
</gene>